<proteinExistence type="predicted"/>
<feature type="signal peptide" evidence="1">
    <location>
        <begin position="1"/>
        <end position="20"/>
    </location>
</feature>
<protein>
    <recommendedName>
        <fullName evidence="4">Pacifastin domain-containing protein</fullName>
    </recommendedName>
</protein>
<evidence type="ECO:0000313" key="3">
    <source>
        <dbReference type="Proteomes" id="UP001378592"/>
    </source>
</evidence>
<feature type="chain" id="PRO_5043032400" description="Pacifastin domain-containing protein" evidence="1">
    <location>
        <begin position="21"/>
        <end position="110"/>
    </location>
</feature>
<evidence type="ECO:0008006" key="4">
    <source>
        <dbReference type="Google" id="ProtNLM"/>
    </source>
</evidence>
<evidence type="ECO:0000313" key="2">
    <source>
        <dbReference type="EMBL" id="KAK7872142.1"/>
    </source>
</evidence>
<dbReference type="Proteomes" id="UP001378592">
    <property type="component" value="Unassembled WGS sequence"/>
</dbReference>
<keyword evidence="3" id="KW-1185">Reference proteome</keyword>
<comment type="caution">
    <text evidence="2">The sequence shown here is derived from an EMBL/GenBank/DDBJ whole genome shotgun (WGS) entry which is preliminary data.</text>
</comment>
<keyword evidence="1" id="KW-0732">Signal</keyword>
<dbReference type="AlphaFoldDB" id="A0AAN9ZEY2"/>
<dbReference type="EMBL" id="JAZDUA010000028">
    <property type="protein sequence ID" value="KAK7872142.1"/>
    <property type="molecule type" value="Genomic_DNA"/>
</dbReference>
<accession>A0AAN9ZEY2</accession>
<organism evidence="2 3">
    <name type="scientific">Gryllus longicercus</name>
    <dbReference type="NCBI Taxonomy" id="2509291"/>
    <lineage>
        <taxon>Eukaryota</taxon>
        <taxon>Metazoa</taxon>
        <taxon>Ecdysozoa</taxon>
        <taxon>Arthropoda</taxon>
        <taxon>Hexapoda</taxon>
        <taxon>Insecta</taxon>
        <taxon>Pterygota</taxon>
        <taxon>Neoptera</taxon>
        <taxon>Polyneoptera</taxon>
        <taxon>Orthoptera</taxon>
        <taxon>Ensifera</taxon>
        <taxon>Gryllidea</taxon>
        <taxon>Grylloidea</taxon>
        <taxon>Gryllidae</taxon>
        <taxon>Gryllinae</taxon>
        <taxon>Gryllus</taxon>
    </lineage>
</organism>
<reference evidence="2 3" key="1">
    <citation type="submission" date="2024-03" db="EMBL/GenBank/DDBJ databases">
        <title>The genome assembly and annotation of the cricket Gryllus longicercus Weissman &amp; Gray.</title>
        <authorList>
            <person name="Szrajer S."/>
            <person name="Gray D."/>
            <person name="Ylla G."/>
        </authorList>
    </citation>
    <scope>NUCLEOTIDE SEQUENCE [LARGE SCALE GENOMIC DNA]</scope>
    <source>
        <strain evidence="2">DAG 2021-001</strain>
        <tissue evidence="2">Whole body minus gut</tissue>
    </source>
</reference>
<evidence type="ECO:0000256" key="1">
    <source>
        <dbReference type="SAM" id="SignalP"/>
    </source>
</evidence>
<gene>
    <name evidence="2" type="ORF">R5R35_001709</name>
</gene>
<name>A0AAN9ZEY2_9ORTH</name>
<sequence>MNRRSSLPLAFLALTALANAHPATKDVSPGLCPMFIAFTAADGCSTCTCGGDARMSGCSRSACPHPGNYTINECVENELYMAVDGCNTCQCNAFRRFSWCTRKICLLSEA</sequence>